<sequence length="277" mass="31712">MTEHKDYTKITQEYYDGIAHEMYLECWGGENHHLGIFNETNDFFQAGRKANEYLLSFLDTNPGCKILDLGSGLCGLPRFIARRTGCHVTALNISRRENAYAAAKNREEGLDHLITVVQGSYNNMSFEDGAFDILVSQDAMLHSPDKEALLKGCARVLKKGGRFVFSDVLQMPSMTPEEAEVIYERVNVPYLAAFDFYEEQLPRAGFIVENISDLGNVNLGKSYQAAHDNLMRKKEYLIEERNLPEEWIDNYLISLRFWVEKAFENKLGWGLFAARRL</sequence>
<dbReference type="CDD" id="cd02440">
    <property type="entry name" value="AdoMet_MTases"/>
    <property type="match status" value="1"/>
</dbReference>
<accession>A0A0W8FGQ6</accession>
<reference evidence="3" key="1">
    <citation type="journal article" date="2015" name="Proc. Natl. Acad. Sci. U.S.A.">
        <title>Networks of energetic and metabolic interactions define dynamics in microbial communities.</title>
        <authorList>
            <person name="Embree M."/>
            <person name="Liu J.K."/>
            <person name="Al-Bassam M.M."/>
            <person name="Zengler K."/>
        </authorList>
    </citation>
    <scope>NUCLEOTIDE SEQUENCE</scope>
</reference>
<proteinExistence type="predicted"/>
<protein>
    <submittedName>
        <fullName evidence="3">Glycine n-methyltransferase</fullName>
        <ecNumber evidence="3">2.1.1.20</ecNumber>
    </submittedName>
</protein>
<organism evidence="3">
    <name type="scientific">hydrocarbon metagenome</name>
    <dbReference type="NCBI Taxonomy" id="938273"/>
    <lineage>
        <taxon>unclassified sequences</taxon>
        <taxon>metagenomes</taxon>
        <taxon>ecological metagenomes</taxon>
    </lineage>
</organism>
<dbReference type="InterPro" id="IPR013216">
    <property type="entry name" value="Methyltransf_11"/>
</dbReference>
<keyword evidence="1 3" id="KW-0808">Transferase</keyword>
<dbReference type="EMBL" id="LNQE01001253">
    <property type="protein sequence ID" value="KUG19826.1"/>
    <property type="molecule type" value="Genomic_DNA"/>
</dbReference>
<dbReference type="Pfam" id="PF08241">
    <property type="entry name" value="Methyltransf_11"/>
    <property type="match status" value="1"/>
</dbReference>
<evidence type="ECO:0000259" key="2">
    <source>
        <dbReference type="Pfam" id="PF08241"/>
    </source>
</evidence>
<keyword evidence="3" id="KW-0489">Methyltransferase</keyword>
<dbReference type="PANTHER" id="PTHR44068">
    <property type="entry name" value="ZGC:194242"/>
    <property type="match status" value="1"/>
</dbReference>
<dbReference type="PANTHER" id="PTHR44068:SF11">
    <property type="entry name" value="GERANYL DIPHOSPHATE 2-C-METHYLTRANSFERASE"/>
    <property type="match status" value="1"/>
</dbReference>
<dbReference type="Gene3D" id="3.40.50.150">
    <property type="entry name" value="Vaccinia Virus protein VP39"/>
    <property type="match status" value="1"/>
</dbReference>
<dbReference type="SUPFAM" id="SSF53335">
    <property type="entry name" value="S-adenosyl-L-methionine-dependent methyltransferases"/>
    <property type="match status" value="1"/>
</dbReference>
<dbReference type="AlphaFoldDB" id="A0A0W8FGQ6"/>
<evidence type="ECO:0000256" key="1">
    <source>
        <dbReference type="ARBA" id="ARBA00022679"/>
    </source>
</evidence>
<name>A0A0W8FGQ6_9ZZZZ</name>
<dbReference type="EC" id="2.1.1.20" evidence="3"/>
<dbReference type="GO" id="GO:0032259">
    <property type="term" value="P:methylation"/>
    <property type="evidence" value="ECO:0007669"/>
    <property type="project" value="UniProtKB-KW"/>
</dbReference>
<evidence type="ECO:0000313" key="3">
    <source>
        <dbReference type="EMBL" id="KUG19826.1"/>
    </source>
</evidence>
<gene>
    <name evidence="3" type="ORF">ASZ90_010439</name>
</gene>
<comment type="caution">
    <text evidence="3">The sequence shown here is derived from an EMBL/GenBank/DDBJ whole genome shotgun (WGS) entry which is preliminary data.</text>
</comment>
<dbReference type="InterPro" id="IPR050447">
    <property type="entry name" value="Erg6_SMT_methyltransf"/>
</dbReference>
<dbReference type="InterPro" id="IPR029063">
    <property type="entry name" value="SAM-dependent_MTases_sf"/>
</dbReference>
<feature type="domain" description="Methyltransferase type 11" evidence="2">
    <location>
        <begin position="67"/>
        <end position="165"/>
    </location>
</feature>
<dbReference type="GO" id="GO:0017174">
    <property type="term" value="F:glycine N-methyltransferase activity"/>
    <property type="evidence" value="ECO:0007669"/>
    <property type="project" value="UniProtKB-EC"/>
</dbReference>